<evidence type="ECO:0000256" key="1">
    <source>
        <dbReference type="SAM" id="MobiDB-lite"/>
    </source>
</evidence>
<gene>
    <name evidence="2" type="ORF">QO018_004484</name>
</gene>
<protein>
    <recommendedName>
        <fullName evidence="4">Flagellin</fullName>
    </recommendedName>
</protein>
<dbReference type="Proteomes" id="UP001244552">
    <property type="component" value="Unassembled WGS sequence"/>
</dbReference>
<evidence type="ECO:0008006" key="4">
    <source>
        <dbReference type="Google" id="ProtNLM"/>
    </source>
</evidence>
<comment type="caution">
    <text evidence="2">The sequence shown here is derived from an EMBL/GenBank/DDBJ whole genome shotgun (WGS) entry which is preliminary data.</text>
</comment>
<organism evidence="2 3">
    <name type="scientific">Azospirillum picis</name>
    <dbReference type="NCBI Taxonomy" id="488438"/>
    <lineage>
        <taxon>Bacteria</taxon>
        <taxon>Pseudomonadati</taxon>
        <taxon>Pseudomonadota</taxon>
        <taxon>Alphaproteobacteria</taxon>
        <taxon>Rhodospirillales</taxon>
        <taxon>Azospirillaceae</taxon>
        <taxon>Azospirillum</taxon>
    </lineage>
</organism>
<feature type="compositionally biased region" description="Polar residues" evidence="1">
    <location>
        <begin position="19"/>
        <end position="29"/>
    </location>
</feature>
<evidence type="ECO:0000313" key="2">
    <source>
        <dbReference type="EMBL" id="MDQ0535600.1"/>
    </source>
</evidence>
<feature type="region of interest" description="Disordered" evidence="1">
    <location>
        <begin position="1"/>
        <end position="29"/>
    </location>
</feature>
<name>A0ABU0MQ50_9PROT</name>
<evidence type="ECO:0000313" key="3">
    <source>
        <dbReference type="Proteomes" id="UP001244552"/>
    </source>
</evidence>
<sequence>MRFNNVNSSVNLATGIGNRASQTVGSAQR</sequence>
<keyword evidence="3" id="KW-1185">Reference proteome</keyword>
<feature type="compositionally biased region" description="Polar residues" evidence="1">
    <location>
        <begin position="1"/>
        <end position="12"/>
    </location>
</feature>
<proteinExistence type="predicted"/>
<dbReference type="EMBL" id="JAUSVU010000019">
    <property type="protein sequence ID" value="MDQ0535600.1"/>
    <property type="molecule type" value="Genomic_DNA"/>
</dbReference>
<reference evidence="2 3" key="1">
    <citation type="submission" date="2023-07" db="EMBL/GenBank/DDBJ databases">
        <title>Genomic Encyclopedia of Type Strains, Phase IV (KMG-IV): sequencing the most valuable type-strain genomes for metagenomic binning, comparative biology and taxonomic classification.</title>
        <authorList>
            <person name="Goeker M."/>
        </authorList>
    </citation>
    <scope>NUCLEOTIDE SEQUENCE [LARGE SCALE GENOMIC DNA]</scope>
    <source>
        <strain evidence="2 3">DSM 19922</strain>
    </source>
</reference>
<accession>A0ABU0MQ50</accession>